<dbReference type="OrthoDB" id="18679at2759"/>
<dbReference type="KEGG" id="nve:5511547"/>
<dbReference type="EMBL" id="DS469599">
    <property type="protein sequence ID" value="EDO39859.1"/>
    <property type="molecule type" value="Genomic_DNA"/>
</dbReference>
<dbReference type="CDD" id="cd15856">
    <property type="entry name" value="SNARE_SNAP29C"/>
    <property type="match status" value="1"/>
</dbReference>
<evidence type="ECO:0000256" key="4">
    <source>
        <dbReference type="ARBA" id="ARBA00023054"/>
    </source>
</evidence>
<dbReference type="OMA" id="TKMSLMM"/>
<comment type="similarity">
    <text evidence="1">Belongs to the SNAP-25 family.</text>
</comment>
<accession>A7S8P1</accession>
<protein>
    <recommendedName>
        <fullName evidence="6">t-SNARE coiled-coil homology domain-containing protein</fullName>
    </recommendedName>
</protein>
<dbReference type="FunCoup" id="A7S8P1">
    <property type="interactions" value="411"/>
</dbReference>
<dbReference type="PANTHER" id="PTHR19305:SF9">
    <property type="entry name" value="SYNAPTOSOMAL-ASSOCIATED PROTEIN 29"/>
    <property type="match status" value="1"/>
</dbReference>
<dbReference type="GO" id="GO:0005484">
    <property type="term" value="F:SNAP receptor activity"/>
    <property type="evidence" value="ECO:0000318"/>
    <property type="project" value="GO_Central"/>
</dbReference>
<dbReference type="SMART" id="SM00397">
    <property type="entry name" value="t_SNARE"/>
    <property type="match status" value="2"/>
</dbReference>
<dbReference type="eggNOG" id="KOG3065">
    <property type="taxonomic scope" value="Eukaryota"/>
</dbReference>
<evidence type="ECO:0000256" key="5">
    <source>
        <dbReference type="SAM" id="MobiDB-lite"/>
    </source>
</evidence>
<reference evidence="7 8" key="1">
    <citation type="journal article" date="2007" name="Science">
        <title>Sea anemone genome reveals ancestral eumetazoan gene repertoire and genomic organization.</title>
        <authorList>
            <person name="Putnam N.H."/>
            <person name="Srivastava M."/>
            <person name="Hellsten U."/>
            <person name="Dirks B."/>
            <person name="Chapman J."/>
            <person name="Salamov A."/>
            <person name="Terry A."/>
            <person name="Shapiro H."/>
            <person name="Lindquist E."/>
            <person name="Kapitonov V.V."/>
            <person name="Jurka J."/>
            <person name="Genikhovich G."/>
            <person name="Grigoriev I.V."/>
            <person name="Lucas S.M."/>
            <person name="Steele R.E."/>
            <person name="Finnerty J.R."/>
            <person name="Technau U."/>
            <person name="Martindale M.Q."/>
            <person name="Rokhsar D.S."/>
        </authorList>
    </citation>
    <scope>NUCLEOTIDE SEQUENCE [LARGE SCALE GENOMIC DNA]</scope>
    <source>
        <strain evidence="8">CH2 X CH6</strain>
    </source>
</reference>
<dbReference type="Gene3D" id="1.20.5.110">
    <property type="match status" value="2"/>
</dbReference>
<evidence type="ECO:0000313" key="7">
    <source>
        <dbReference type="EMBL" id="EDO39859.1"/>
    </source>
</evidence>
<feature type="region of interest" description="Disordered" evidence="5">
    <location>
        <begin position="117"/>
        <end position="156"/>
    </location>
</feature>
<organism evidence="7 8">
    <name type="scientific">Nematostella vectensis</name>
    <name type="common">Starlet sea anemone</name>
    <dbReference type="NCBI Taxonomy" id="45351"/>
    <lineage>
        <taxon>Eukaryota</taxon>
        <taxon>Metazoa</taxon>
        <taxon>Cnidaria</taxon>
        <taxon>Anthozoa</taxon>
        <taxon>Hexacorallia</taxon>
        <taxon>Actiniaria</taxon>
        <taxon>Edwardsiidae</taxon>
        <taxon>Nematostella</taxon>
    </lineage>
</organism>
<dbReference type="FunFam" id="1.20.5.110:FF:000079">
    <property type="entry name" value="synaptosomal-associated protein 29"/>
    <property type="match status" value="1"/>
</dbReference>
<evidence type="ECO:0000259" key="6">
    <source>
        <dbReference type="PROSITE" id="PS50192"/>
    </source>
</evidence>
<dbReference type="PhylomeDB" id="A7S8P1"/>
<dbReference type="GO" id="GO:0019905">
    <property type="term" value="F:syntaxin binding"/>
    <property type="evidence" value="ECO:0000318"/>
    <property type="project" value="GO_Central"/>
</dbReference>
<dbReference type="AlphaFoldDB" id="A7S8P1"/>
<evidence type="ECO:0000256" key="3">
    <source>
        <dbReference type="ARBA" id="ARBA00022927"/>
    </source>
</evidence>
<feature type="domain" description="T-SNARE coiled-coil homology" evidence="6">
    <location>
        <begin position="155"/>
        <end position="217"/>
    </location>
</feature>
<dbReference type="GO" id="GO:0016082">
    <property type="term" value="P:synaptic vesicle priming"/>
    <property type="evidence" value="ECO:0000318"/>
    <property type="project" value="GO_Central"/>
</dbReference>
<gene>
    <name evidence="7" type="ORF">NEMVEDRAFT_v1g108962</name>
</gene>
<dbReference type="InParanoid" id="A7S8P1"/>
<keyword evidence="2" id="KW-0813">Transport</keyword>
<keyword evidence="4" id="KW-0175">Coiled coil</keyword>
<dbReference type="CDD" id="cd15887">
    <property type="entry name" value="SNARE_SNAP29N"/>
    <property type="match status" value="1"/>
</dbReference>
<proteinExistence type="inferred from homology"/>
<dbReference type="GO" id="GO:0015031">
    <property type="term" value="P:protein transport"/>
    <property type="evidence" value="ECO:0007669"/>
    <property type="project" value="UniProtKB-KW"/>
</dbReference>
<keyword evidence="8" id="KW-1185">Reference proteome</keyword>
<evidence type="ECO:0000313" key="8">
    <source>
        <dbReference type="Proteomes" id="UP000001593"/>
    </source>
</evidence>
<dbReference type="Proteomes" id="UP000001593">
    <property type="component" value="Unassembled WGS sequence"/>
</dbReference>
<dbReference type="PANTHER" id="PTHR19305">
    <property type="entry name" value="SYNAPTOSOMAL ASSOCIATED PROTEIN"/>
    <property type="match status" value="1"/>
</dbReference>
<dbReference type="InterPro" id="IPR000727">
    <property type="entry name" value="T_SNARE_dom"/>
</dbReference>
<dbReference type="SUPFAM" id="SSF58038">
    <property type="entry name" value="SNARE fusion complex"/>
    <property type="match status" value="2"/>
</dbReference>
<dbReference type="HOGENOM" id="CLU_1221665_0_0_1"/>
<feature type="compositionally biased region" description="Polar residues" evidence="5">
    <location>
        <begin position="142"/>
        <end position="154"/>
    </location>
</feature>
<sequence length="218" mass="24960">MEDDFEHVNLNSIQQQIRIAQERSLDSTKRSLALIDDSHDVAIKTAEELQYQGEQLDRTEKNLDHIHNDMAVANRNIKSMKSIWGTMTNYFKKAPKQTVTENENKSSHVSHMLGKESCEFSTSDAERETYGYGDKPARPHDTSSLQRSGLTTSKDPYERQLDANLDLMARGLSRLKEDALCLGGEIERQNTQLDRITDKAERADFKIDKARKDIKKML</sequence>
<evidence type="ECO:0000256" key="2">
    <source>
        <dbReference type="ARBA" id="ARBA00022448"/>
    </source>
</evidence>
<dbReference type="GO" id="GO:0031629">
    <property type="term" value="P:synaptic vesicle fusion to presynaptic active zone membrane"/>
    <property type="evidence" value="ECO:0000318"/>
    <property type="project" value="GO_Central"/>
</dbReference>
<dbReference type="GO" id="GO:0031201">
    <property type="term" value="C:SNARE complex"/>
    <property type="evidence" value="ECO:0000318"/>
    <property type="project" value="GO_Central"/>
</dbReference>
<dbReference type="GO" id="GO:0005886">
    <property type="term" value="C:plasma membrane"/>
    <property type="evidence" value="ECO:0000318"/>
    <property type="project" value="GO_Central"/>
</dbReference>
<name>A7S8P1_NEMVE</name>
<evidence type="ECO:0000256" key="1">
    <source>
        <dbReference type="ARBA" id="ARBA00009480"/>
    </source>
</evidence>
<keyword evidence="3" id="KW-0653">Protein transport</keyword>
<dbReference type="STRING" id="45351.A7S8P1"/>
<feature type="domain" description="T-SNARE coiled-coil homology" evidence="6">
    <location>
        <begin position="18"/>
        <end position="80"/>
    </location>
</feature>
<feature type="compositionally biased region" description="Basic and acidic residues" evidence="5">
    <location>
        <begin position="117"/>
        <end position="141"/>
    </location>
</feature>
<dbReference type="PROSITE" id="PS50192">
    <property type="entry name" value="T_SNARE"/>
    <property type="match status" value="2"/>
</dbReference>
<dbReference type="GO" id="GO:0006887">
    <property type="term" value="P:exocytosis"/>
    <property type="evidence" value="ECO:0000318"/>
    <property type="project" value="GO_Central"/>
</dbReference>
<dbReference type="FunFam" id="1.20.5.110:FF:000041">
    <property type="entry name" value="Synaptosomal-associated protein 29"/>
    <property type="match status" value="1"/>
</dbReference>
<dbReference type="GO" id="GO:0098793">
    <property type="term" value="C:presynapse"/>
    <property type="evidence" value="ECO:0007669"/>
    <property type="project" value="GOC"/>
</dbReference>